<name>A0A9N9KXY7_9HELO</name>
<evidence type="ECO:0000256" key="1">
    <source>
        <dbReference type="SAM" id="MobiDB-lite"/>
    </source>
</evidence>
<gene>
    <name evidence="2" type="ORF">HYFRA_00003840</name>
</gene>
<dbReference type="EMBL" id="CAJVRL010000070">
    <property type="protein sequence ID" value="CAG8956455.1"/>
    <property type="molecule type" value="Genomic_DNA"/>
</dbReference>
<comment type="caution">
    <text evidence="2">The sequence shown here is derived from an EMBL/GenBank/DDBJ whole genome shotgun (WGS) entry which is preliminary data.</text>
</comment>
<feature type="region of interest" description="Disordered" evidence="1">
    <location>
        <begin position="1"/>
        <end position="70"/>
    </location>
</feature>
<evidence type="ECO:0000313" key="3">
    <source>
        <dbReference type="Proteomes" id="UP000696280"/>
    </source>
</evidence>
<proteinExistence type="predicted"/>
<protein>
    <recommendedName>
        <fullName evidence="4">DUF1688-domain-containing protein</fullName>
    </recommendedName>
</protein>
<reference evidence="2" key="1">
    <citation type="submission" date="2021-07" db="EMBL/GenBank/DDBJ databases">
        <authorList>
            <person name="Durling M."/>
        </authorList>
    </citation>
    <scope>NUCLEOTIDE SEQUENCE</scope>
</reference>
<dbReference type="InterPro" id="IPR012469">
    <property type="entry name" value="DUF1688"/>
</dbReference>
<dbReference type="AlphaFoldDB" id="A0A9N9KXY7"/>
<feature type="compositionally biased region" description="Low complexity" evidence="1">
    <location>
        <begin position="11"/>
        <end position="40"/>
    </location>
</feature>
<dbReference type="PANTHER" id="PTHR31687">
    <property type="match status" value="1"/>
</dbReference>
<dbReference type="PANTHER" id="PTHR31687:SF3">
    <property type="entry name" value="PROTEIN URG3"/>
    <property type="match status" value="1"/>
</dbReference>
<evidence type="ECO:0000313" key="2">
    <source>
        <dbReference type="EMBL" id="CAG8956455.1"/>
    </source>
</evidence>
<feature type="compositionally biased region" description="Basic and acidic residues" evidence="1">
    <location>
        <begin position="1"/>
        <end position="10"/>
    </location>
</feature>
<dbReference type="OrthoDB" id="2153176at2759"/>
<accession>A0A9N9KXY7</accession>
<evidence type="ECO:0008006" key="4">
    <source>
        <dbReference type="Google" id="ProtNLM"/>
    </source>
</evidence>
<keyword evidence="3" id="KW-1185">Reference proteome</keyword>
<sequence length="508" mass="56136">MGLFSRKDKSGSSSSSMRKNSSTLGDLTSLSSHSQTSLKSPNTPGYGKMSSPPNPPTIPKVAMPKAPDPNIDPAGYLRSIGAVRERCSVMLERAKNNELNHFDVHMDSFKDTTKFVVSIMKRDFAPDYASIPPHGRWQHFNVGGKDRIQALSDSWSAEIDPAERCRRYLDLFLVSVLLDAGAGTTWQYKSESGKIFRRSEGLAIASLEMFKRGLFSSNQSQPHQVDGEGLKNLTVENMREGLQVTEENPIAGLEGRTELLQRLSQAMMNPTYFGADGRPGNMMDYLISHPTTQASSIPVVLLPTLWSVLMDGLAPIWPAARTSIDGTALGDAWPLSSMPATVTTAPWETIVPFHKLTQWLCYSLMQPMTKIMNMYFAGAELMTGLPEYRNGGLFIDTGVLSLKKEDETRGLENFRINSEENGKKILEVVPMFKPDDDVIVEWRAVTVGFLDLLLEEVNNTLELAGPDRLSLPQMLEAGSWKGGREMAEILRPNTQCPPIAILSDGTVF</sequence>
<dbReference type="Proteomes" id="UP000696280">
    <property type="component" value="Unassembled WGS sequence"/>
</dbReference>
<dbReference type="Pfam" id="PF07958">
    <property type="entry name" value="DUF1688"/>
    <property type="match status" value="1"/>
</dbReference>
<organism evidence="2 3">
    <name type="scientific">Hymenoscyphus fraxineus</name>
    <dbReference type="NCBI Taxonomy" id="746836"/>
    <lineage>
        <taxon>Eukaryota</taxon>
        <taxon>Fungi</taxon>
        <taxon>Dikarya</taxon>
        <taxon>Ascomycota</taxon>
        <taxon>Pezizomycotina</taxon>
        <taxon>Leotiomycetes</taxon>
        <taxon>Helotiales</taxon>
        <taxon>Helotiaceae</taxon>
        <taxon>Hymenoscyphus</taxon>
    </lineage>
</organism>